<name>A0A9N8E5I1_9STRA</name>
<dbReference type="Proteomes" id="UP001153069">
    <property type="component" value="Unassembled WGS sequence"/>
</dbReference>
<dbReference type="EMBL" id="CAICTM010000681">
    <property type="protein sequence ID" value="CAB9514907.1"/>
    <property type="molecule type" value="Genomic_DNA"/>
</dbReference>
<feature type="signal peptide" evidence="1">
    <location>
        <begin position="1"/>
        <end position="22"/>
    </location>
</feature>
<organism evidence="2 3">
    <name type="scientific">Seminavis robusta</name>
    <dbReference type="NCBI Taxonomy" id="568900"/>
    <lineage>
        <taxon>Eukaryota</taxon>
        <taxon>Sar</taxon>
        <taxon>Stramenopiles</taxon>
        <taxon>Ochrophyta</taxon>
        <taxon>Bacillariophyta</taxon>
        <taxon>Bacillariophyceae</taxon>
        <taxon>Bacillariophycidae</taxon>
        <taxon>Naviculales</taxon>
        <taxon>Naviculaceae</taxon>
        <taxon>Seminavis</taxon>
    </lineage>
</organism>
<evidence type="ECO:0000313" key="2">
    <source>
        <dbReference type="EMBL" id="CAB9514907.1"/>
    </source>
</evidence>
<gene>
    <name evidence="2" type="ORF">SEMRO_682_G186550.1</name>
</gene>
<reference evidence="2" key="1">
    <citation type="submission" date="2020-06" db="EMBL/GenBank/DDBJ databases">
        <authorList>
            <consortium name="Plant Systems Biology data submission"/>
        </authorList>
    </citation>
    <scope>NUCLEOTIDE SEQUENCE</scope>
    <source>
        <strain evidence="2">D6</strain>
    </source>
</reference>
<dbReference type="AlphaFoldDB" id="A0A9N8E5I1"/>
<evidence type="ECO:0000256" key="1">
    <source>
        <dbReference type="SAM" id="SignalP"/>
    </source>
</evidence>
<keyword evidence="1" id="KW-0732">Signal</keyword>
<feature type="chain" id="PRO_5040157941" evidence="1">
    <location>
        <begin position="23"/>
        <end position="102"/>
    </location>
</feature>
<accession>A0A9N8E5I1</accession>
<protein>
    <submittedName>
        <fullName evidence="2">Uncharacterized protein</fullName>
    </submittedName>
</protein>
<sequence length="102" mass="11104">MSRLSQILLIAIAVLVIASTSAFTPDAAFKMKTMLGNGQTTASDANGKRGLVVPPQPLSSRNLQLSLIGQENIRKSITVPPAYEDYMAVRQHALLRLLQRND</sequence>
<keyword evidence="3" id="KW-1185">Reference proteome</keyword>
<proteinExistence type="predicted"/>
<comment type="caution">
    <text evidence="2">The sequence shown here is derived from an EMBL/GenBank/DDBJ whole genome shotgun (WGS) entry which is preliminary data.</text>
</comment>
<evidence type="ECO:0000313" key="3">
    <source>
        <dbReference type="Proteomes" id="UP001153069"/>
    </source>
</evidence>